<evidence type="ECO:0000259" key="9">
    <source>
        <dbReference type="Pfam" id="PF03900"/>
    </source>
</evidence>
<feature type="domain" description="Porphobilinogen deaminase C-terminal" evidence="9">
    <location>
        <begin position="227"/>
        <end position="283"/>
    </location>
</feature>
<dbReference type="KEGG" id="atq:GH723_00945"/>
<comment type="function">
    <text evidence="1">Tetrapolymerization of the monopyrrole PBG into the hydroxymethylbilane pre-uroporphyrinogen in several discrete steps.</text>
</comment>
<dbReference type="NCBIfam" id="TIGR00212">
    <property type="entry name" value="hemC"/>
    <property type="match status" value="1"/>
</dbReference>
<comment type="catalytic activity">
    <reaction evidence="6">
        <text>4 porphobilinogen + H2O = hydroxymethylbilane + 4 NH4(+)</text>
        <dbReference type="Rhea" id="RHEA:13185"/>
        <dbReference type="ChEBI" id="CHEBI:15377"/>
        <dbReference type="ChEBI" id="CHEBI:28938"/>
        <dbReference type="ChEBI" id="CHEBI:57845"/>
        <dbReference type="ChEBI" id="CHEBI:58126"/>
        <dbReference type="EC" id="2.5.1.61"/>
    </reaction>
</comment>
<dbReference type="Proteomes" id="UP000334019">
    <property type="component" value="Chromosome"/>
</dbReference>
<keyword evidence="11" id="KW-1185">Reference proteome</keyword>
<dbReference type="InterPro" id="IPR022418">
    <property type="entry name" value="Porphobilinogen_deaminase_C"/>
</dbReference>
<dbReference type="EMBL" id="CP045851">
    <property type="protein sequence ID" value="QGG96915.1"/>
    <property type="molecule type" value="Genomic_DNA"/>
</dbReference>
<dbReference type="Pfam" id="PF01379">
    <property type="entry name" value="Porphobil_deam"/>
    <property type="match status" value="1"/>
</dbReference>
<dbReference type="InterPro" id="IPR022417">
    <property type="entry name" value="Porphobilin_deaminase_N"/>
</dbReference>
<comment type="similarity">
    <text evidence="2">Belongs to the HMBS family.</text>
</comment>
<dbReference type="GO" id="GO:0006783">
    <property type="term" value="P:heme biosynthetic process"/>
    <property type="evidence" value="ECO:0007669"/>
    <property type="project" value="TreeGrafter"/>
</dbReference>
<gene>
    <name evidence="10" type="primary">hemC</name>
    <name evidence="10" type="ORF">GH723_00945</name>
</gene>
<reference evidence="10 11" key="1">
    <citation type="submission" date="2019-11" db="EMBL/GenBank/DDBJ databases">
        <authorList>
            <person name="He Y."/>
        </authorList>
    </citation>
    <scope>NUCLEOTIDE SEQUENCE [LARGE SCALE GENOMIC DNA]</scope>
    <source>
        <strain evidence="10 11">SCSIO 58843</strain>
    </source>
</reference>
<dbReference type="SUPFAM" id="SSF53850">
    <property type="entry name" value="Periplasmic binding protein-like II"/>
    <property type="match status" value="1"/>
</dbReference>
<dbReference type="PIRSF" id="PIRSF001438">
    <property type="entry name" value="4pyrrol_synth_OHMeBilane_synth"/>
    <property type="match status" value="1"/>
</dbReference>
<keyword evidence="4 10" id="KW-0808">Transferase</keyword>
<feature type="domain" description="Porphobilinogen deaminase N-terminal" evidence="8">
    <location>
        <begin position="9"/>
        <end position="208"/>
    </location>
</feature>
<evidence type="ECO:0000256" key="1">
    <source>
        <dbReference type="ARBA" id="ARBA00002869"/>
    </source>
</evidence>
<dbReference type="GO" id="GO:0004418">
    <property type="term" value="F:hydroxymethylbilane synthase activity"/>
    <property type="evidence" value="ECO:0007669"/>
    <property type="project" value="UniProtKB-UniRule"/>
</dbReference>
<dbReference type="PRINTS" id="PR00151">
    <property type="entry name" value="PORPHBDMNASE"/>
</dbReference>
<evidence type="ECO:0000313" key="10">
    <source>
        <dbReference type="EMBL" id="QGG96915.1"/>
    </source>
</evidence>
<dbReference type="InterPro" id="IPR036803">
    <property type="entry name" value="Porphobilinogen_deaminase_C_sf"/>
</dbReference>
<evidence type="ECO:0000256" key="7">
    <source>
        <dbReference type="NCBIfam" id="TIGR00212"/>
    </source>
</evidence>
<evidence type="ECO:0000256" key="6">
    <source>
        <dbReference type="ARBA" id="ARBA00048169"/>
    </source>
</evidence>
<dbReference type="InterPro" id="IPR000860">
    <property type="entry name" value="HemC"/>
</dbReference>
<proteinExistence type="inferred from homology"/>
<evidence type="ECO:0000259" key="8">
    <source>
        <dbReference type="Pfam" id="PF01379"/>
    </source>
</evidence>
<dbReference type="AlphaFoldDB" id="A0A5Q2RUL2"/>
<dbReference type="Pfam" id="PF03900">
    <property type="entry name" value="Porphobil_deamC"/>
    <property type="match status" value="1"/>
</dbReference>
<evidence type="ECO:0000256" key="5">
    <source>
        <dbReference type="ARBA" id="ARBA00023244"/>
    </source>
</evidence>
<dbReference type="EC" id="2.5.1.61" evidence="3 7"/>
<accession>A0A5Q2RUL2</accession>
<dbReference type="Gene3D" id="3.30.160.40">
    <property type="entry name" value="Porphobilinogen deaminase, C-terminal domain"/>
    <property type="match status" value="1"/>
</dbReference>
<dbReference type="GO" id="GO:0005737">
    <property type="term" value="C:cytoplasm"/>
    <property type="evidence" value="ECO:0007669"/>
    <property type="project" value="UniProtKB-UniRule"/>
</dbReference>
<evidence type="ECO:0000256" key="2">
    <source>
        <dbReference type="ARBA" id="ARBA00005638"/>
    </source>
</evidence>
<organism evidence="10 11">
    <name type="scientific">Actinomarinicola tropica</name>
    <dbReference type="NCBI Taxonomy" id="2789776"/>
    <lineage>
        <taxon>Bacteria</taxon>
        <taxon>Bacillati</taxon>
        <taxon>Actinomycetota</taxon>
        <taxon>Acidimicrobiia</taxon>
        <taxon>Acidimicrobiales</taxon>
        <taxon>Iamiaceae</taxon>
        <taxon>Actinomarinicola</taxon>
    </lineage>
</organism>
<dbReference type="PANTHER" id="PTHR11557">
    <property type="entry name" value="PORPHOBILINOGEN DEAMINASE"/>
    <property type="match status" value="1"/>
</dbReference>
<evidence type="ECO:0000313" key="11">
    <source>
        <dbReference type="Proteomes" id="UP000334019"/>
    </source>
</evidence>
<dbReference type="SUPFAM" id="SSF54782">
    <property type="entry name" value="Porphobilinogen deaminase (hydroxymethylbilane synthase), C-terminal domain"/>
    <property type="match status" value="1"/>
</dbReference>
<dbReference type="PANTHER" id="PTHR11557:SF0">
    <property type="entry name" value="PORPHOBILINOGEN DEAMINASE"/>
    <property type="match status" value="1"/>
</dbReference>
<protein>
    <recommendedName>
        <fullName evidence="3 7">Hydroxymethylbilane synthase</fullName>
        <ecNumber evidence="3 7">2.5.1.61</ecNumber>
    </recommendedName>
</protein>
<evidence type="ECO:0000256" key="4">
    <source>
        <dbReference type="ARBA" id="ARBA00022679"/>
    </source>
</evidence>
<dbReference type="Gene3D" id="3.40.190.10">
    <property type="entry name" value="Periplasmic binding protein-like II"/>
    <property type="match status" value="2"/>
</dbReference>
<keyword evidence="5" id="KW-0627">Porphyrin biosynthesis</keyword>
<evidence type="ECO:0000256" key="3">
    <source>
        <dbReference type="ARBA" id="ARBA00012655"/>
    </source>
</evidence>
<sequence>MRPAEPLLIRAATRGSPLALWQTHHVAALLRAVDPSIEVEPVVVTTTADRRQDVPIAEMGGKGVFVKEVQAAVLDGRADIAVHSAKDLPSATHPDLVISAIPERGDPRDALVGCTLADLRPESHVATGSQRRQAQLAHLRPGMRFSHLRGSIATRLDKAAGFDAIVVANAALDRLGIPERASEVLDVDVMIPQVGQGALAVESRLDAVDVSDVLASIDHGPSRRVLEAERAFLAELGGDCDLPAGAHATVSDDVVRVDAMIGSIDGMVLLRERVEARDGVAAARSAARRLLDDRGGAGLLDDR</sequence>
<name>A0A5Q2RUL2_9ACTN</name>